<keyword evidence="5" id="KW-1185">Reference proteome</keyword>
<evidence type="ECO:0000313" key="4">
    <source>
        <dbReference type="EMBL" id="TQJ05848.1"/>
    </source>
</evidence>
<organism evidence="4 5">
    <name type="scientific">Amycolatopsis cihanbeyliensis</name>
    <dbReference type="NCBI Taxonomy" id="1128664"/>
    <lineage>
        <taxon>Bacteria</taxon>
        <taxon>Bacillati</taxon>
        <taxon>Actinomycetota</taxon>
        <taxon>Actinomycetes</taxon>
        <taxon>Pseudonocardiales</taxon>
        <taxon>Pseudonocardiaceae</taxon>
        <taxon>Amycolatopsis</taxon>
    </lineage>
</organism>
<dbReference type="InterPro" id="IPR002364">
    <property type="entry name" value="Quin_OxRdtase/zeta-crystal_CS"/>
</dbReference>
<dbReference type="Pfam" id="PF08240">
    <property type="entry name" value="ADH_N"/>
    <property type="match status" value="1"/>
</dbReference>
<keyword evidence="2" id="KW-0560">Oxidoreductase</keyword>
<evidence type="ECO:0000256" key="1">
    <source>
        <dbReference type="ARBA" id="ARBA00022857"/>
    </source>
</evidence>
<evidence type="ECO:0000256" key="2">
    <source>
        <dbReference type="ARBA" id="ARBA00023002"/>
    </source>
</evidence>
<dbReference type="InterPro" id="IPR020843">
    <property type="entry name" value="ER"/>
</dbReference>
<dbReference type="SMART" id="SM00829">
    <property type="entry name" value="PKS_ER"/>
    <property type="match status" value="1"/>
</dbReference>
<feature type="domain" description="Enoyl reductase (ER)" evidence="3">
    <location>
        <begin position="23"/>
        <end position="331"/>
    </location>
</feature>
<comment type="caution">
    <text evidence="4">The sequence shown here is derived from an EMBL/GenBank/DDBJ whole genome shotgun (WGS) entry which is preliminary data.</text>
</comment>
<dbReference type="InterPro" id="IPR011032">
    <property type="entry name" value="GroES-like_sf"/>
</dbReference>
<reference evidence="4 5" key="1">
    <citation type="submission" date="2019-06" db="EMBL/GenBank/DDBJ databases">
        <title>Sequencing the genomes of 1000 actinobacteria strains.</title>
        <authorList>
            <person name="Klenk H.-P."/>
        </authorList>
    </citation>
    <scope>NUCLEOTIDE SEQUENCE [LARGE SCALE GENOMIC DNA]</scope>
    <source>
        <strain evidence="4 5">DSM 45679</strain>
    </source>
</reference>
<dbReference type="PROSITE" id="PS01162">
    <property type="entry name" value="QOR_ZETA_CRYSTAL"/>
    <property type="match status" value="1"/>
</dbReference>
<accession>A0A542DRY7</accession>
<dbReference type="GO" id="GO:0003960">
    <property type="term" value="F:quinone reductase (NADPH) activity"/>
    <property type="evidence" value="ECO:0007669"/>
    <property type="project" value="TreeGrafter"/>
</dbReference>
<dbReference type="Proteomes" id="UP000320876">
    <property type="component" value="Unassembled WGS sequence"/>
</dbReference>
<evidence type="ECO:0000313" key="5">
    <source>
        <dbReference type="Proteomes" id="UP000320876"/>
    </source>
</evidence>
<dbReference type="Gene3D" id="3.40.50.720">
    <property type="entry name" value="NAD(P)-binding Rossmann-like Domain"/>
    <property type="match status" value="1"/>
</dbReference>
<evidence type="ECO:0000259" key="3">
    <source>
        <dbReference type="SMART" id="SM00829"/>
    </source>
</evidence>
<dbReference type="InterPro" id="IPR013154">
    <property type="entry name" value="ADH-like_N"/>
</dbReference>
<gene>
    <name evidence="4" type="ORF">FB471_5691</name>
</gene>
<dbReference type="EMBL" id="VFML01000001">
    <property type="protein sequence ID" value="TQJ05848.1"/>
    <property type="molecule type" value="Genomic_DNA"/>
</dbReference>
<proteinExistence type="predicted"/>
<dbReference type="PANTHER" id="PTHR48106:SF13">
    <property type="entry name" value="QUINONE OXIDOREDUCTASE-RELATED"/>
    <property type="match status" value="1"/>
</dbReference>
<dbReference type="InterPro" id="IPR013149">
    <property type="entry name" value="ADH-like_C"/>
</dbReference>
<dbReference type="PANTHER" id="PTHR48106">
    <property type="entry name" value="QUINONE OXIDOREDUCTASE PIG3-RELATED"/>
    <property type="match status" value="1"/>
</dbReference>
<sequence length="333" mass="33718">MLETDGGTRSVNGMRVVQVTRFGGPEVLEPREVPDAVAGPGQAVVAVSVADVLFLDTQLRAGWGGEHFPLRPPYVPGGGVAGTVLSVGEGVDRDILGRRVVTMTEGGAYAERAVADAAGLVGIPDGLSMPDGAALLQTGPAALGLIEAAAPEPGDWVLVTAAGGGLGVLLVQLARAAGARVVAAARGAGKLELARELGAEVAVDYTEPDWTARVGEVTGGPRVVFDGVGGDLGAAAFGLAARGGRVFAYGVPSGGFAEIDAQEAERRQLTVTGIEQVQFEPADSARLAGQVLRAAAQGRVTPVIGKTFPLERAAEAHAAIESRDVLGKTLLLA</sequence>
<dbReference type="SUPFAM" id="SSF51735">
    <property type="entry name" value="NAD(P)-binding Rossmann-fold domains"/>
    <property type="match status" value="1"/>
</dbReference>
<dbReference type="AlphaFoldDB" id="A0A542DRY7"/>
<protein>
    <submittedName>
        <fullName evidence="4">NADPH2:quinone reductase</fullName>
    </submittedName>
</protein>
<dbReference type="InterPro" id="IPR036291">
    <property type="entry name" value="NAD(P)-bd_dom_sf"/>
</dbReference>
<dbReference type="SUPFAM" id="SSF50129">
    <property type="entry name" value="GroES-like"/>
    <property type="match status" value="1"/>
</dbReference>
<dbReference type="GO" id="GO:0008270">
    <property type="term" value="F:zinc ion binding"/>
    <property type="evidence" value="ECO:0007669"/>
    <property type="project" value="InterPro"/>
</dbReference>
<name>A0A542DRY7_AMYCI</name>
<dbReference type="GO" id="GO:0070402">
    <property type="term" value="F:NADPH binding"/>
    <property type="evidence" value="ECO:0007669"/>
    <property type="project" value="TreeGrafter"/>
</dbReference>
<dbReference type="GO" id="GO:0005829">
    <property type="term" value="C:cytosol"/>
    <property type="evidence" value="ECO:0007669"/>
    <property type="project" value="TreeGrafter"/>
</dbReference>
<dbReference type="Gene3D" id="3.90.180.10">
    <property type="entry name" value="Medium-chain alcohol dehydrogenases, catalytic domain"/>
    <property type="match status" value="1"/>
</dbReference>
<keyword evidence="1" id="KW-0521">NADP</keyword>
<dbReference type="GO" id="GO:0035925">
    <property type="term" value="F:mRNA 3'-UTR AU-rich region binding"/>
    <property type="evidence" value="ECO:0007669"/>
    <property type="project" value="TreeGrafter"/>
</dbReference>
<dbReference type="Pfam" id="PF00107">
    <property type="entry name" value="ADH_zinc_N"/>
    <property type="match status" value="1"/>
</dbReference>